<protein>
    <submittedName>
        <fullName evidence="1">4928_t:CDS:1</fullName>
    </submittedName>
</protein>
<gene>
    <name evidence="1" type="ORF">ACOLOM_LOCUS7558</name>
</gene>
<comment type="caution">
    <text evidence="1">The sequence shown here is derived from an EMBL/GenBank/DDBJ whole genome shotgun (WGS) entry which is preliminary data.</text>
</comment>
<evidence type="ECO:0000313" key="1">
    <source>
        <dbReference type="EMBL" id="CAG8628448.1"/>
    </source>
</evidence>
<dbReference type="EMBL" id="CAJVPT010017710">
    <property type="protein sequence ID" value="CAG8628448.1"/>
    <property type="molecule type" value="Genomic_DNA"/>
</dbReference>
<dbReference type="Proteomes" id="UP000789525">
    <property type="component" value="Unassembled WGS sequence"/>
</dbReference>
<keyword evidence="2" id="KW-1185">Reference proteome</keyword>
<sequence>MQLFRELVVSTLEDEENAIGSKDVIVEIDESKFGVRKYHKGRLVDDAWVIGSIEHNNKRNMFLRVVKKRDADIIKDIIVRYVKPGSIIMTDCWREYKDLEELGVTHMTVNYNECFVDPETGAHTNTIEGTWGGVKLKVRSRNHNKGLIDNHLLEFIWRCRNEDNL</sequence>
<name>A0ACA9N576_9GLOM</name>
<reference evidence="1" key="1">
    <citation type="submission" date="2021-06" db="EMBL/GenBank/DDBJ databases">
        <authorList>
            <person name="Kallberg Y."/>
            <person name="Tangrot J."/>
            <person name="Rosling A."/>
        </authorList>
    </citation>
    <scope>NUCLEOTIDE SEQUENCE</scope>
    <source>
        <strain evidence="1">CL356</strain>
    </source>
</reference>
<organism evidence="1 2">
    <name type="scientific">Acaulospora colombiana</name>
    <dbReference type="NCBI Taxonomy" id="27376"/>
    <lineage>
        <taxon>Eukaryota</taxon>
        <taxon>Fungi</taxon>
        <taxon>Fungi incertae sedis</taxon>
        <taxon>Mucoromycota</taxon>
        <taxon>Glomeromycotina</taxon>
        <taxon>Glomeromycetes</taxon>
        <taxon>Diversisporales</taxon>
        <taxon>Acaulosporaceae</taxon>
        <taxon>Acaulospora</taxon>
    </lineage>
</organism>
<proteinExistence type="predicted"/>
<evidence type="ECO:0000313" key="2">
    <source>
        <dbReference type="Proteomes" id="UP000789525"/>
    </source>
</evidence>
<accession>A0ACA9N576</accession>